<dbReference type="Proteomes" id="UP000075243">
    <property type="component" value="Unassembled WGS sequence"/>
</dbReference>
<evidence type="ECO:0008006" key="3">
    <source>
        <dbReference type="Google" id="ProtNLM"/>
    </source>
</evidence>
<dbReference type="Gramene" id="C.cajan_36321.t">
    <property type="protein sequence ID" value="C.cajan_36321.t.cds1"/>
    <property type="gene ID" value="C.cajan_36321"/>
</dbReference>
<organism evidence="1 2">
    <name type="scientific">Cajanus cajan</name>
    <name type="common">Pigeon pea</name>
    <name type="synonym">Cajanus indicus</name>
    <dbReference type="NCBI Taxonomy" id="3821"/>
    <lineage>
        <taxon>Eukaryota</taxon>
        <taxon>Viridiplantae</taxon>
        <taxon>Streptophyta</taxon>
        <taxon>Embryophyta</taxon>
        <taxon>Tracheophyta</taxon>
        <taxon>Spermatophyta</taxon>
        <taxon>Magnoliopsida</taxon>
        <taxon>eudicotyledons</taxon>
        <taxon>Gunneridae</taxon>
        <taxon>Pentapetalae</taxon>
        <taxon>rosids</taxon>
        <taxon>fabids</taxon>
        <taxon>Fabales</taxon>
        <taxon>Fabaceae</taxon>
        <taxon>Papilionoideae</taxon>
        <taxon>50 kb inversion clade</taxon>
        <taxon>NPAAA clade</taxon>
        <taxon>indigoferoid/millettioid clade</taxon>
        <taxon>Phaseoleae</taxon>
        <taxon>Cajanus</taxon>
    </lineage>
</organism>
<proteinExistence type="predicted"/>
<evidence type="ECO:0000313" key="2">
    <source>
        <dbReference type="Proteomes" id="UP000075243"/>
    </source>
</evidence>
<protein>
    <recommendedName>
        <fullName evidence="3">Retrovirus-related Pol polyprotein from transposon TNT 1-94</fullName>
    </recommendedName>
</protein>
<dbReference type="AlphaFoldDB" id="A0A151RLZ3"/>
<dbReference type="EMBL" id="KQ483663">
    <property type="protein sequence ID" value="KYP43533.1"/>
    <property type="molecule type" value="Genomic_DNA"/>
</dbReference>
<sequence length="95" mass="10693">MKTKARSCQFCTDLHATSLDGKTMRESEFLSQIKNIADKLAGVGNLVPHEEYVDAILEGLLKDYAPVVSIIESKFLPLLKLRHSLIRMNLELTSF</sequence>
<reference evidence="1" key="1">
    <citation type="journal article" date="2012" name="Nat. Biotechnol.">
        <title>Draft genome sequence of pigeonpea (Cajanus cajan), an orphan legume crop of resource-poor farmers.</title>
        <authorList>
            <person name="Varshney R.K."/>
            <person name="Chen W."/>
            <person name="Li Y."/>
            <person name="Bharti A.K."/>
            <person name="Saxena R.K."/>
            <person name="Schlueter J.A."/>
            <person name="Donoghue M.T."/>
            <person name="Azam S."/>
            <person name="Fan G."/>
            <person name="Whaley A.M."/>
            <person name="Farmer A.D."/>
            <person name="Sheridan J."/>
            <person name="Iwata A."/>
            <person name="Tuteja R."/>
            <person name="Penmetsa R.V."/>
            <person name="Wu W."/>
            <person name="Upadhyaya H.D."/>
            <person name="Yang S.P."/>
            <person name="Shah T."/>
            <person name="Saxena K.B."/>
            <person name="Michael T."/>
            <person name="McCombie W.R."/>
            <person name="Yang B."/>
            <person name="Zhang G."/>
            <person name="Yang H."/>
            <person name="Wang J."/>
            <person name="Spillane C."/>
            <person name="Cook D.R."/>
            <person name="May G.D."/>
            <person name="Xu X."/>
            <person name="Jackson S.A."/>
        </authorList>
    </citation>
    <scope>NUCLEOTIDE SEQUENCE [LARGE SCALE GENOMIC DNA]</scope>
</reference>
<keyword evidence="2" id="KW-1185">Reference proteome</keyword>
<accession>A0A151RLZ3</accession>
<name>A0A151RLZ3_CAJCA</name>
<evidence type="ECO:0000313" key="1">
    <source>
        <dbReference type="EMBL" id="KYP43533.1"/>
    </source>
</evidence>
<gene>
    <name evidence="1" type="ORF">KK1_035007</name>
</gene>